<name>Q4SH37_TETNG</name>
<dbReference type="KEGG" id="tng:GSTEN00018341G001"/>
<organism evidence="2">
    <name type="scientific">Tetraodon nigroviridis</name>
    <name type="common">Spotted green pufferfish</name>
    <name type="synonym">Chelonodon nigroviridis</name>
    <dbReference type="NCBI Taxonomy" id="99883"/>
    <lineage>
        <taxon>Eukaryota</taxon>
        <taxon>Metazoa</taxon>
        <taxon>Chordata</taxon>
        <taxon>Craniata</taxon>
        <taxon>Vertebrata</taxon>
        <taxon>Euteleostomi</taxon>
        <taxon>Actinopterygii</taxon>
        <taxon>Neopterygii</taxon>
        <taxon>Teleostei</taxon>
        <taxon>Neoteleostei</taxon>
        <taxon>Acanthomorphata</taxon>
        <taxon>Eupercaria</taxon>
        <taxon>Tetraodontiformes</taxon>
        <taxon>Tetradontoidea</taxon>
        <taxon>Tetraodontidae</taxon>
        <taxon>Tetraodon</taxon>
    </lineage>
</organism>
<sequence>MGQSLHAETPPQDPKQRGNGARLAKGQVLSKTISSIPMYTWLTGWGDQASVGDVGRSGGRWVCERETSSP</sequence>
<reference evidence="2" key="1">
    <citation type="journal article" date="2004" name="Nature">
        <title>Genome duplication in the teleost fish Tetraodon nigroviridis reveals the early vertebrate proto-karyotype.</title>
        <authorList>
            <person name="Jaillon O."/>
            <person name="Aury J.-M."/>
            <person name="Brunet F."/>
            <person name="Petit J.-L."/>
            <person name="Stange-Thomann N."/>
            <person name="Mauceli E."/>
            <person name="Bouneau L."/>
            <person name="Fischer C."/>
            <person name="Ozouf-Costaz C."/>
            <person name="Bernot A."/>
            <person name="Nicaud S."/>
            <person name="Jaffe D."/>
            <person name="Fisher S."/>
            <person name="Lutfalla G."/>
            <person name="Dossat C."/>
            <person name="Segurens B."/>
            <person name="Dasilva C."/>
            <person name="Salanoubat M."/>
            <person name="Levy M."/>
            <person name="Boudet N."/>
            <person name="Castellano S."/>
            <person name="Anthouard V."/>
            <person name="Jubin C."/>
            <person name="Castelli V."/>
            <person name="Katinka M."/>
            <person name="Vacherie B."/>
            <person name="Biemont C."/>
            <person name="Skalli Z."/>
            <person name="Cattolico L."/>
            <person name="Poulain J."/>
            <person name="De Berardinis V."/>
            <person name="Cruaud C."/>
            <person name="Duprat S."/>
            <person name="Brottier P."/>
            <person name="Coutanceau J.-P."/>
            <person name="Gouzy J."/>
            <person name="Parra G."/>
            <person name="Lardier G."/>
            <person name="Chapple C."/>
            <person name="McKernan K.J."/>
            <person name="McEwan P."/>
            <person name="Bosak S."/>
            <person name="Kellis M."/>
            <person name="Volff J.-N."/>
            <person name="Guigo R."/>
            <person name="Zody M.C."/>
            <person name="Mesirov J."/>
            <person name="Lindblad-Toh K."/>
            <person name="Birren B."/>
            <person name="Nusbaum C."/>
            <person name="Kahn D."/>
            <person name="Robinson-Rechavi M."/>
            <person name="Laudet V."/>
            <person name="Schachter V."/>
            <person name="Quetier F."/>
            <person name="Saurin W."/>
            <person name="Scarpelli C."/>
            <person name="Wincker P."/>
            <person name="Lander E.S."/>
            <person name="Weissenbach J."/>
            <person name="Roest Crollius H."/>
        </authorList>
    </citation>
    <scope>NUCLEOTIDE SEQUENCE [LARGE SCALE GENOMIC DNA]</scope>
</reference>
<evidence type="ECO:0000256" key="1">
    <source>
        <dbReference type="SAM" id="MobiDB-lite"/>
    </source>
</evidence>
<feature type="region of interest" description="Disordered" evidence="1">
    <location>
        <begin position="1"/>
        <end position="25"/>
    </location>
</feature>
<proteinExistence type="predicted"/>
<gene>
    <name evidence="2" type="ORF">GSTENG00018341001</name>
</gene>
<accession>Q4SH37</accession>
<reference evidence="2" key="2">
    <citation type="submission" date="2004-02" db="EMBL/GenBank/DDBJ databases">
        <authorList>
            <consortium name="Genoscope"/>
            <consortium name="Whitehead Institute Centre for Genome Research"/>
        </authorList>
    </citation>
    <scope>NUCLEOTIDE SEQUENCE</scope>
</reference>
<dbReference type="AlphaFoldDB" id="Q4SH37"/>
<protein>
    <submittedName>
        <fullName evidence="2">Chromosome 8 SCAF14587, whole genome shotgun sequence</fullName>
    </submittedName>
</protein>
<dbReference type="EMBL" id="CAAE01014587">
    <property type="protein sequence ID" value="CAG00045.1"/>
    <property type="molecule type" value="Genomic_DNA"/>
</dbReference>
<evidence type="ECO:0000313" key="2">
    <source>
        <dbReference type="EMBL" id="CAG00045.1"/>
    </source>
</evidence>